<evidence type="ECO:0000313" key="4">
    <source>
        <dbReference type="EMBL" id="KAG3222648.1"/>
    </source>
</evidence>
<dbReference type="EMBL" id="RCML01000092">
    <property type="protein sequence ID" value="KAG2992046.1"/>
    <property type="molecule type" value="Genomic_DNA"/>
</dbReference>
<reference evidence="5" key="3">
    <citation type="submission" date="2021-01" db="EMBL/GenBank/DDBJ databases">
        <title>Phytophthora aleatoria, a newly-described species from Pinus radiata is distinct from Phytophthora cactorum isolates based on comparative genomics.</title>
        <authorList>
            <person name="Mcdougal R."/>
            <person name="Panda P."/>
            <person name="Williams N."/>
            <person name="Studholme D.J."/>
        </authorList>
    </citation>
    <scope>NUCLEOTIDE SEQUENCE</scope>
    <source>
        <strain evidence="5">NZFS 3830</strain>
    </source>
</reference>
<dbReference type="OrthoDB" id="10311026at2759"/>
<dbReference type="Proteomes" id="UP000760860">
    <property type="component" value="Unassembled WGS sequence"/>
</dbReference>
<dbReference type="EMBL" id="JAENGZ010000058">
    <property type="protein sequence ID" value="KAG6971172.1"/>
    <property type="molecule type" value="Genomic_DNA"/>
</dbReference>
<feature type="region of interest" description="Disordered" evidence="1">
    <location>
        <begin position="149"/>
        <end position="174"/>
    </location>
</feature>
<evidence type="ECO:0000313" key="2">
    <source>
        <dbReference type="EMBL" id="KAG2859492.1"/>
    </source>
</evidence>
<keyword evidence="7" id="KW-1185">Reference proteome</keyword>
<dbReference type="EMBL" id="MJFZ01000174">
    <property type="protein sequence ID" value="RAW35277.1"/>
    <property type="molecule type" value="Genomic_DNA"/>
</dbReference>
<evidence type="ECO:0000313" key="5">
    <source>
        <dbReference type="EMBL" id="KAG6971172.1"/>
    </source>
</evidence>
<name>A0A329SEL4_9STRA</name>
<comment type="caution">
    <text evidence="6">The sequence shown here is derived from an EMBL/GenBank/DDBJ whole genome shotgun (WGS) entry which is preliminary data.</text>
</comment>
<evidence type="ECO:0000313" key="7">
    <source>
        <dbReference type="Proteomes" id="UP000251314"/>
    </source>
</evidence>
<evidence type="ECO:0000256" key="1">
    <source>
        <dbReference type="SAM" id="MobiDB-lite"/>
    </source>
</evidence>
<reference evidence="6 7" key="1">
    <citation type="submission" date="2018-01" db="EMBL/GenBank/DDBJ databases">
        <title>Draft genome of the strawberry crown rot pathogen Phytophthora cactorum.</title>
        <authorList>
            <person name="Armitage A.D."/>
            <person name="Lysoe E."/>
            <person name="Nellist C.F."/>
            <person name="Harrison R.J."/>
            <person name="Brurberg M.B."/>
        </authorList>
    </citation>
    <scope>NUCLEOTIDE SEQUENCE [LARGE SCALE GENOMIC DNA]</scope>
    <source>
        <strain evidence="6 7">10300</strain>
    </source>
</reference>
<dbReference type="Proteomes" id="UP000697107">
    <property type="component" value="Unassembled WGS sequence"/>
</dbReference>
<dbReference type="EMBL" id="RCMG01000214">
    <property type="protein sequence ID" value="KAG2859492.1"/>
    <property type="molecule type" value="Genomic_DNA"/>
</dbReference>
<feature type="compositionally biased region" description="Low complexity" evidence="1">
    <location>
        <begin position="110"/>
        <end position="121"/>
    </location>
</feature>
<dbReference type="VEuPathDB" id="FungiDB:PC110_g8419"/>
<dbReference type="Proteomes" id="UP000251314">
    <property type="component" value="Unassembled WGS sequence"/>
</dbReference>
<dbReference type="Proteomes" id="UP000688947">
    <property type="component" value="Unassembled WGS sequence"/>
</dbReference>
<reference evidence="2" key="2">
    <citation type="submission" date="2018-10" db="EMBL/GenBank/DDBJ databases">
        <title>Effector identification in a new, highly contiguous assembly of the strawberry crown rot pathogen Phytophthora cactorum.</title>
        <authorList>
            <person name="Armitage A.D."/>
            <person name="Nellist C.F."/>
            <person name="Bates H."/>
            <person name="Vickerstaff R.J."/>
            <person name="Harrison R.J."/>
        </authorList>
    </citation>
    <scope>NUCLEOTIDE SEQUENCE</scope>
    <source>
        <strain evidence="2">15-7</strain>
        <strain evidence="3">P415</strain>
        <strain evidence="4">P421</strain>
    </source>
</reference>
<sequence>MKQRHELLDRLRSTIQAVPEFCQVRGVELASQWTAYSLSSRRQSLLETLLKLQSLCCDLFKQPRLVRAVGDPCEQLATPADRQGRGNNAGGSLGNGHELSQLTSEMNTFSMQSASSCSQQSKKPVMSPTNHDDTQTAETHAAPPVQVAQVKDAASVPGAESAHKGCSGVSAHESERLDRLKRLLERLAHGFAQDQMQ</sequence>
<gene>
    <name evidence="5" type="ORF">JG687_00002215</name>
    <name evidence="6" type="ORF">PC110_g8419</name>
    <name evidence="2" type="ORF">PC113_g8900</name>
    <name evidence="3" type="ORF">PC118_g4760</name>
    <name evidence="4" type="ORF">PC129_g6650</name>
</gene>
<accession>A0A329SEL4</accession>
<dbReference type="EMBL" id="RCMV01000173">
    <property type="protein sequence ID" value="KAG3222648.1"/>
    <property type="molecule type" value="Genomic_DNA"/>
</dbReference>
<proteinExistence type="predicted"/>
<dbReference type="Proteomes" id="UP000735874">
    <property type="component" value="Unassembled WGS sequence"/>
</dbReference>
<protein>
    <submittedName>
        <fullName evidence="6">Uncharacterized protein</fullName>
    </submittedName>
</protein>
<organism evidence="6 7">
    <name type="scientific">Phytophthora cactorum</name>
    <dbReference type="NCBI Taxonomy" id="29920"/>
    <lineage>
        <taxon>Eukaryota</taxon>
        <taxon>Sar</taxon>
        <taxon>Stramenopiles</taxon>
        <taxon>Oomycota</taxon>
        <taxon>Peronosporomycetes</taxon>
        <taxon>Peronosporales</taxon>
        <taxon>Peronosporaceae</taxon>
        <taxon>Phytophthora</taxon>
    </lineage>
</organism>
<feature type="region of interest" description="Disordered" evidence="1">
    <location>
        <begin position="110"/>
        <end position="137"/>
    </location>
</feature>
<feature type="region of interest" description="Disordered" evidence="1">
    <location>
        <begin position="77"/>
        <end position="98"/>
    </location>
</feature>
<evidence type="ECO:0000313" key="3">
    <source>
        <dbReference type="EMBL" id="KAG2992046.1"/>
    </source>
</evidence>
<dbReference type="AlphaFoldDB" id="A0A329SEL4"/>
<evidence type="ECO:0000313" key="6">
    <source>
        <dbReference type="EMBL" id="RAW35277.1"/>
    </source>
</evidence>